<dbReference type="GO" id="GO:0000976">
    <property type="term" value="F:transcription cis-regulatory region binding"/>
    <property type="evidence" value="ECO:0007669"/>
    <property type="project" value="TreeGrafter"/>
</dbReference>
<keyword evidence="7" id="KW-1185">Reference proteome</keyword>
<evidence type="ECO:0000256" key="1">
    <source>
        <dbReference type="ARBA" id="ARBA00023015"/>
    </source>
</evidence>
<dbReference type="PANTHER" id="PTHR30146">
    <property type="entry name" value="LACI-RELATED TRANSCRIPTIONAL REPRESSOR"/>
    <property type="match status" value="1"/>
</dbReference>
<dbReference type="SMART" id="SM00354">
    <property type="entry name" value="HTH_LACI"/>
    <property type="match status" value="1"/>
</dbReference>
<evidence type="ECO:0000256" key="3">
    <source>
        <dbReference type="ARBA" id="ARBA00023163"/>
    </source>
</evidence>
<feature type="compositionally biased region" description="Basic residues" evidence="4">
    <location>
        <begin position="1"/>
        <end position="14"/>
    </location>
</feature>
<dbReference type="Proteomes" id="UP000481339">
    <property type="component" value="Unassembled WGS sequence"/>
</dbReference>
<evidence type="ECO:0000313" key="7">
    <source>
        <dbReference type="Proteomes" id="UP000481339"/>
    </source>
</evidence>
<reference evidence="6 7" key="1">
    <citation type="submission" date="2019-09" db="EMBL/GenBank/DDBJ databases">
        <title>Phylogeny of genus Pseudoclavibacter and closely related genus.</title>
        <authorList>
            <person name="Li Y."/>
        </authorList>
    </citation>
    <scope>NUCLEOTIDE SEQUENCE [LARGE SCALE GENOMIC DNA]</scope>
    <source>
        <strain evidence="6 7">JCM 16921</strain>
    </source>
</reference>
<accession>A0A7C8FU23</accession>
<keyword evidence="3" id="KW-0804">Transcription</keyword>
<dbReference type="SUPFAM" id="SSF53822">
    <property type="entry name" value="Periplasmic binding protein-like I"/>
    <property type="match status" value="1"/>
</dbReference>
<keyword evidence="1" id="KW-0805">Transcription regulation</keyword>
<dbReference type="Gene3D" id="1.10.260.40">
    <property type="entry name" value="lambda repressor-like DNA-binding domains"/>
    <property type="match status" value="1"/>
</dbReference>
<dbReference type="GO" id="GO:0003700">
    <property type="term" value="F:DNA-binding transcription factor activity"/>
    <property type="evidence" value="ECO:0007669"/>
    <property type="project" value="TreeGrafter"/>
</dbReference>
<dbReference type="Pfam" id="PF00356">
    <property type="entry name" value="LacI"/>
    <property type="match status" value="1"/>
</dbReference>
<sequence length="384" mass="41723">MAGRCTRARSRQVRAPKAPQGHMTTLAGRLSHAEGRSQVSPSRRMTLRELAALAGVSVSTASNALNDTGRMAEETRQLIRRLADQHGYRPNAAARSLRRASTGTIAFFLHPRTTGMGYYRSMVMTVFHLAMQHGLQIQLIGPTELDADWLVTHVDGVILSDPFFGHPRTRALLSSGLPVVTVERPDPAMPAPAGVVRSAHDIVMRRLLDGLRSRGMRQPALVTAGTDFPTDWSGLVGEAYTSWCAEHRRTPLVRPIPFDATHRSVRRAVHDLLRQHPAVDAVIGGHEGIAIGVAGAIAEAGRQVGEDIAVASCVDDAVLQYCAPQITGIDLFPERAVTMAFDLLLEAIDADRRGAVDDAPTPRVLDLPPVIRWRESTPGKSPKR</sequence>
<proteinExistence type="predicted"/>
<evidence type="ECO:0000256" key="4">
    <source>
        <dbReference type="SAM" id="MobiDB-lite"/>
    </source>
</evidence>
<dbReference type="SUPFAM" id="SSF47413">
    <property type="entry name" value="lambda repressor-like DNA-binding domains"/>
    <property type="match status" value="1"/>
</dbReference>
<evidence type="ECO:0000259" key="5">
    <source>
        <dbReference type="PROSITE" id="PS50932"/>
    </source>
</evidence>
<dbReference type="EMBL" id="WBKA01000001">
    <property type="protein sequence ID" value="KAB1633672.1"/>
    <property type="molecule type" value="Genomic_DNA"/>
</dbReference>
<dbReference type="AlphaFoldDB" id="A0A7C8FU23"/>
<feature type="region of interest" description="Disordered" evidence="4">
    <location>
        <begin position="1"/>
        <end position="22"/>
    </location>
</feature>
<feature type="domain" description="HTH lacI-type" evidence="5">
    <location>
        <begin position="45"/>
        <end position="99"/>
    </location>
</feature>
<dbReference type="InterPro" id="IPR000843">
    <property type="entry name" value="HTH_LacI"/>
</dbReference>
<dbReference type="PROSITE" id="PS00356">
    <property type="entry name" value="HTH_LACI_1"/>
    <property type="match status" value="1"/>
</dbReference>
<gene>
    <name evidence="6" type="ORF">F8O02_01730</name>
</gene>
<evidence type="ECO:0000313" key="6">
    <source>
        <dbReference type="EMBL" id="KAB1633672.1"/>
    </source>
</evidence>
<dbReference type="CDD" id="cd01392">
    <property type="entry name" value="HTH_LacI"/>
    <property type="match status" value="1"/>
</dbReference>
<dbReference type="PANTHER" id="PTHR30146:SF153">
    <property type="entry name" value="LACTOSE OPERON REPRESSOR"/>
    <property type="match status" value="1"/>
</dbReference>
<evidence type="ECO:0000256" key="2">
    <source>
        <dbReference type="ARBA" id="ARBA00023125"/>
    </source>
</evidence>
<organism evidence="6 7">
    <name type="scientific">Pseudoclavibacter caeni</name>
    <dbReference type="NCBI Taxonomy" id="908846"/>
    <lineage>
        <taxon>Bacteria</taxon>
        <taxon>Bacillati</taxon>
        <taxon>Actinomycetota</taxon>
        <taxon>Actinomycetes</taxon>
        <taxon>Micrococcales</taxon>
        <taxon>Microbacteriaceae</taxon>
        <taxon>Pseudoclavibacter</taxon>
    </lineage>
</organism>
<dbReference type="PROSITE" id="PS50932">
    <property type="entry name" value="HTH_LACI_2"/>
    <property type="match status" value="1"/>
</dbReference>
<dbReference type="OrthoDB" id="252678at2"/>
<name>A0A7C8FU23_9MICO</name>
<keyword evidence="2" id="KW-0238">DNA-binding</keyword>
<dbReference type="InterPro" id="IPR028082">
    <property type="entry name" value="Peripla_BP_I"/>
</dbReference>
<dbReference type="Gene3D" id="3.40.50.2300">
    <property type="match status" value="2"/>
</dbReference>
<dbReference type="InterPro" id="IPR046335">
    <property type="entry name" value="LacI/GalR-like_sensor"/>
</dbReference>
<protein>
    <submittedName>
        <fullName evidence="6">LacI family transcriptional regulator</fullName>
    </submittedName>
</protein>
<comment type="caution">
    <text evidence="6">The sequence shown here is derived from an EMBL/GenBank/DDBJ whole genome shotgun (WGS) entry which is preliminary data.</text>
</comment>
<dbReference type="Pfam" id="PF13377">
    <property type="entry name" value="Peripla_BP_3"/>
    <property type="match status" value="1"/>
</dbReference>
<dbReference type="InterPro" id="IPR010982">
    <property type="entry name" value="Lambda_DNA-bd_dom_sf"/>
</dbReference>